<comment type="caution">
    <text evidence="1">The sequence shown here is derived from an EMBL/GenBank/DDBJ whole genome shotgun (WGS) entry which is preliminary data.</text>
</comment>
<gene>
    <name evidence="1" type="ORF">GEV47_18090</name>
</gene>
<evidence type="ECO:0000313" key="2">
    <source>
        <dbReference type="Proteomes" id="UP000451565"/>
    </source>
</evidence>
<evidence type="ECO:0000313" key="1">
    <source>
        <dbReference type="EMBL" id="MQR02590.1"/>
    </source>
</evidence>
<name>A0A843YTN2_9BURK</name>
<dbReference type="RefSeq" id="WP_153236221.1">
    <property type="nucleotide sequence ID" value="NZ_WINI01000010.1"/>
</dbReference>
<dbReference type="AlphaFoldDB" id="A0A843YTN2"/>
<dbReference type="Proteomes" id="UP000451565">
    <property type="component" value="Unassembled WGS sequence"/>
</dbReference>
<organism evidence="1 2">
    <name type="scientific">Glaciimonas soli</name>
    <dbReference type="NCBI Taxonomy" id="2590999"/>
    <lineage>
        <taxon>Bacteria</taxon>
        <taxon>Pseudomonadati</taxon>
        <taxon>Pseudomonadota</taxon>
        <taxon>Betaproteobacteria</taxon>
        <taxon>Burkholderiales</taxon>
        <taxon>Oxalobacteraceae</taxon>
        <taxon>Glaciimonas</taxon>
    </lineage>
</organism>
<proteinExistence type="predicted"/>
<reference evidence="1 2" key="1">
    <citation type="submission" date="2019-10" db="EMBL/GenBank/DDBJ databases">
        <title>Glaciimonas soli sp. nov., a psychrophilic bacterium isolated from the forest soil of a high elevation mountain in Taiwan.</title>
        <authorList>
            <person name="Wang L.-T."/>
            <person name="Shieh W.Y."/>
        </authorList>
    </citation>
    <scope>NUCLEOTIDE SEQUENCE [LARGE SCALE GENOMIC DNA]</scope>
    <source>
        <strain evidence="1 2">GS1</strain>
    </source>
</reference>
<sequence>MDEEVAALVVDNGSGMEKSGFGGDDESDYAKVGSDGIVTAIQSYSAAPSPEWKLCKTNTVVGSPY</sequence>
<accession>A0A843YTN2</accession>
<protein>
    <submittedName>
        <fullName evidence="1">Uncharacterized protein</fullName>
    </submittedName>
</protein>
<dbReference type="Gene3D" id="3.30.420.40">
    <property type="match status" value="1"/>
</dbReference>
<keyword evidence="2" id="KW-1185">Reference proteome</keyword>
<dbReference type="EMBL" id="WINI01000010">
    <property type="protein sequence ID" value="MQR02590.1"/>
    <property type="molecule type" value="Genomic_DNA"/>
</dbReference>